<dbReference type="GO" id="GO:0008758">
    <property type="term" value="F:UDP-2,3-diacylglucosamine hydrolase activity"/>
    <property type="evidence" value="ECO:0007669"/>
    <property type="project" value="TreeGrafter"/>
</dbReference>
<dbReference type="Pfam" id="PF00149">
    <property type="entry name" value="Metallophos"/>
    <property type="match status" value="1"/>
</dbReference>
<reference evidence="4" key="2">
    <citation type="journal article" date="2021" name="PeerJ">
        <title>Extensive microbial diversity within the chicken gut microbiome revealed by metagenomics and culture.</title>
        <authorList>
            <person name="Gilroy R."/>
            <person name="Ravi A."/>
            <person name="Getino M."/>
            <person name="Pursley I."/>
            <person name="Horton D.L."/>
            <person name="Alikhan N.F."/>
            <person name="Baker D."/>
            <person name="Gharbi K."/>
            <person name="Hall N."/>
            <person name="Watson M."/>
            <person name="Adriaenssens E.M."/>
            <person name="Foster-Nyarko E."/>
            <person name="Jarju S."/>
            <person name="Secka A."/>
            <person name="Antonio M."/>
            <person name="Oren A."/>
            <person name="Chaudhuri R.R."/>
            <person name="La Ragione R."/>
            <person name="Hildebrand F."/>
            <person name="Pallen M.J."/>
        </authorList>
    </citation>
    <scope>NUCLEOTIDE SEQUENCE</scope>
    <source>
        <strain evidence="4">CHK180-2868</strain>
    </source>
</reference>
<feature type="domain" description="Calcineurin-like phosphoesterase" evidence="3">
    <location>
        <begin position="44"/>
        <end position="218"/>
    </location>
</feature>
<keyword evidence="2" id="KW-0378">Hydrolase</keyword>
<sequence length="296" mass="32942">MPGILAGTGLFGASFLLRSQYERDCLSTEEFVIRSRKIKGAGKTFVFLSDLHDKEFGAGNRKLLAAVRRAKPDAVLIGGDMMVAKGKADLTVSLGLLEALSKEWPVYCGNGNHEARMRRETDRYGALYREYRHALREMGICCLCDQSVSFGEDIEIYGLDLPDTTYHSSRPRLPKHYLERVLGPGESDRFAILLAHSPCFFREYAGWGADLTLAGHFHGGTIRLPLLGGVMTPQYQFFYPWCGGCFHASGEFPGEFEAGQEHTMIVSRGLGTHSVNIRFNNKPQVVVVKILNPTIF</sequence>
<dbReference type="InterPro" id="IPR004843">
    <property type="entry name" value="Calcineurin-like_PHP"/>
</dbReference>
<evidence type="ECO:0000313" key="5">
    <source>
        <dbReference type="Proteomes" id="UP000824250"/>
    </source>
</evidence>
<evidence type="ECO:0000256" key="1">
    <source>
        <dbReference type="ARBA" id="ARBA00022723"/>
    </source>
</evidence>
<reference evidence="4" key="1">
    <citation type="submission" date="2020-10" db="EMBL/GenBank/DDBJ databases">
        <authorList>
            <person name="Gilroy R."/>
        </authorList>
    </citation>
    <scope>NUCLEOTIDE SEQUENCE</scope>
    <source>
        <strain evidence="4">CHK180-2868</strain>
    </source>
</reference>
<dbReference type="PANTHER" id="PTHR31302:SF31">
    <property type="entry name" value="PHOSPHODIESTERASE YAEI"/>
    <property type="match status" value="1"/>
</dbReference>
<dbReference type="SUPFAM" id="SSF56300">
    <property type="entry name" value="Metallo-dependent phosphatases"/>
    <property type="match status" value="1"/>
</dbReference>
<dbReference type="InterPro" id="IPR029052">
    <property type="entry name" value="Metallo-depent_PP-like"/>
</dbReference>
<dbReference type="GO" id="GO:0046872">
    <property type="term" value="F:metal ion binding"/>
    <property type="evidence" value="ECO:0007669"/>
    <property type="project" value="UniProtKB-KW"/>
</dbReference>
<evidence type="ECO:0000256" key="2">
    <source>
        <dbReference type="ARBA" id="ARBA00022801"/>
    </source>
</evidence>
<dbReference type="EMBL" id="DVGC01000047">
    <property type="protein sequence ID" value="HIR05983.1"/>
    <property type="molecule type" value="Genomic_DNA"/>
</dbReference>
<dbReference type="PANTHER" id="PTHR31302">
    <property type="entry name" value="TRANSMEMBRANE PROTEIN WITH METALLOPHOSPHOESTERASE DOMAIN-RELATED"/>
    <property type="match status" value="1"/>
</dbReference>
<accession>A0A9D1D640</accession>
<protein>
    <submittedName>
        <fullName evidence="4">Metallophosphoesterase</fullName>
    </submittedName>
</protein>
<dbReference type="Gene3D" id="3.60.21.10">
    <property type="match status" value="1"/>
</dbReference>
<proteinExistence type="predicted"/>
<dbReference type="GO" id="GO:0016020">
    <property type="term" value="C:membrane"/>
    <property type="evidence" value="ECO:0007669"/>
    <property type="project" value="GOC"/>
</dbReference>
<gene>
    <name evidence="4" type="ORF">IAB28_08480</name>
</gene>
<dbReference type="AlphaFoldDB" id="A0A9D1D640"/>
<evidence type="ECO:0000313" key="4">
    <source>
        <dbReference type="EMBL" id="HIR05983.1"/>
    </source>
</evidence>
<keyword evidence="1" id="KW-0479">Metal-binding</keyword>
<organism evidence="4 5">
    <name type="scientific">Candidatus Copromonas faecavium</name>
    <name type="common">nom. illeg.</name>
    <dbReference type="NCBI Taxonomy" id="2840740"/>
    <lineage>
        <taxon>Bacteria</taxon>
        <taxon>Bacillati</taxon>
        <taxon>Bacillota</taxon>
        <taxon>Clostridia</taxon>
        <taxon>Lachnospirales</taxon>
        <taxon>Lachnospiraceae</taxon>
        <taxon>Candidatus Copromonas (nom. illeg.)</taxon>
    </lineage>
</organism>
<dbReference type="GO" id="GO:0009245">
    <property type="term" value="P:lipid A biosynthetic process"/>
    <property type="evidence" value="ECO:0007669"/>
    <property type="project" value="TreeGrafter"/>
</dbReference>
<dbReference type="Proteomes" id="UP000824250">
    <property type="component" value="Unassembled WGS sequence"/>
</dbReference>
<dbReference type="InterPro" id="IPR051158">
    <property type="entry name" value="Metallophosphoesterase_sf"/>
</dbReference>
<evidence type="ECO:0000259" key="3">
    <source>
        <dbReference type="Pfam" id="PF00149"/>
    </source>
</evidence>
<comment type="caution">
    <text evidence="4">The sequence shown here is derived from an EMBL/GenBank/DDBJ whole genome shotgun (WGS) entry which is preliminary data.</text>
</comment>
<name>A0A9D1D640_9FIRM</name>